<proteinExistence type="predicted"/>
<feature type="non-terminal residue" evidence="1">
    <location>
        <position position="1"/>
    </location>
</feature>
<dbReference type="Proteomes" id="UP001434883">
    <property type="component" value="Unassembled WGS sequence"/>
</dbReference>
<keyword evidence="2" id="KW-1185">Reference proteome</keyword>
<sequence>TKTHLRRVTPGHVCLQRHLPLSVNGERHSHAHADIYTVETQDIWALMVTRSSCSSLCW</sequence>
<gene>
    <name evidence="1" type="ORF">XENOCAPTIV_009647</name>
</gene>
<dbReference type="EMBL" id="JAHRIN010002159">
    <property type="protein sequence ID" value="MEQ2192290.1"/>
    <property type="molecule type" value="Genomic_DNA"/>
</dbReference>
<protein>
    <submittedName>
        <fullName evidence="1">Uncharacterized protein</fullName>
    </submittedName>
</protein>
<organism evidence="1 2">
    <name type="scientific">Xenoophorus captivus</name>
    <dbReference type="NCBI Taxonomy" id="1517983"/>
    <lineage>
        <taxon>Eukaryota</taxon>
        <taxon>Metazoa</taxon>
        <taxon>Chordata</taxon>
        <taxon>Craniata</taxon>
        <taxon>Vertebrata</taxon>
        <taxon>Euteleostomi</taxon>
        <taxon>Actinopterygii</taxon>
        <taxon>Neopterygii</taxon>
        <taxon>Teleostei</taxon>
        <taxon>Neoteleostei</taxon>
        <taxon>Acanthomorphata</taxon>
        <taxon>Ovalentaria</taxon>
        <taxon>Atherinomorphae</taxon>
        <taxon>Cyprinodontiformes</taxon>
        <taxon>Goodeidae</taxon>
        <taxon>Xenoophorus</taxon>
    </lineage>
</organism>
<name>A0ABV0Q948_9TELE</name>
<reference evidence="1 2" key="1">
    <citation type="submission" date="2021-06" db="EMBL/GenBank/DDBJ databases">
        <authorList>
            <person name="Palmer J.M."/>
        </authorList>
    </citation>
    <scope>NUCLEOTIDE SEQUENCE [LARGE SCALE GENOMIC DNA]</scope>
    <source>
        <strain evidence="1 2">XC_2019</strain>
        <tissue evidence="1">Muscle</tissue>
    </source>
</reference>
<comment type="caution">
    <text evidence="1">The sequence shown here is derived from an EMBL/GenBank/DDBJ whole genome shotgun (WGS) entry which is preliminary data.</text>
</comment>
<evidence type="ECO:0000313" key="1">
    <source>
        <dbReference type="EMBL" id="MEQ2192290.1"/>
    </source>
</evidence>
<evidence type="ECO:0000313" key="2">
    <source>
        <dbReference type="Proteomes" id="UP001434883"/>
    </source>
</evidence>
<accession>A0ABV0Q948</accession>